<feature type="domain" description="Tyrosine specific protein phosphatases" evidence="2">
    <location>
        <begin position="216"/>
        <end position="279"/>
    </location>
</feature>
<name>A0A6J8ACJ7_MYTCO</name>
<dbReference type="CDD" id="cd00047">
    <property type="entry name" value="PTPc"/>
    <property type="match status" value="1"/>
</dbReference>
<evidence type="ECO:0000259" key="2">
    <source>
        <dbReference type="PROSITE" id="PS50056"/>
    </source>
</evidence>
<dbReference type="Gene3D" id="3.90.190.10">
    <property type="entry name" value="Protein tyrosine phosphatase superfamily"/>
    <property type="match status" value="1"/>
</dbReference>
<dbReference type="Pfam" id="PF00102">
    <property type="entry name" value="Y_phosphatase"/>
    <property type="match status" value="1"/>
</dbReference>
<dbReference type="Proteomes" id="UP000507470">
    <property type="component" value="Unassembled WGS sequence"/>
</dbReference>
<dbReference type="SUPFAM" id="SSF52799">
    <property type="entry name" value="(Phosphotyrosine protein) phosphatases II"/>
    <property type="match status" value="1"/>
</dbReference>
<dbReference type="AlphaFoldDB" id="A0A6J8ACJ7"/>
<dbReference type="EMBL" id="CACVKT020001131">
    <property type="protein sequence ID" value="CAC5365495.1"/>
    <property type="molecule type" value="Genomic_DNA"/>
</dbReference>
<feature type="domain" description="Tyrosine-protein phosphatase" evidence="1">
    <location>
        <begin position="48"/>
        <end position="289"/>
    </location>
</feature>
<protein>
    <submittedName>
        <fullName evidence="3">Uncharacterized protein</fullName>
    </submittedName>
</protein>
<dbReference type="InterPro" id="IPR000387">
    <property type="entry name" value="Tyr_Pase_dom"/>
</dbReference>
<evidence type="ECO:0000313" key="4">
    <source>
        <dbReference type="Proteomes" id="UP000507470"/>
    </source>
</evidence>
<keyword evidence="4" id="KW-1185">Reference proteome</keyword>
<dbReference type="InterPro" id="IPR029021">
    <property type="entry name" value="Prot-tyrosine_phosphatase-like"/>
</dbReference>
<sequence length="289" mass="33821">MFQEQYETVFEALLELFTVSDTSIQKSAFCEYIQKQEHKTLPKNQTVFREEFQRLQTLRPLYSADNYTTSRRKENLSKNFSKSVLANDNYRPYLMSYGRNRNDYINAVIVPGYPAESKLFVTQCLLVETVIDFWTMMIDHGSRIIVLLDPVNKGAPLWLEKKEYLQFDDFSIIKGNENLEKELQINVNHTKSKETISFNVFTAEDWTISIEPPSPEYMLDLLKRVQNCWEMQKCPITVVCSDGCSKSGLFVALKLILEKMQIDEEIDIFQVVREIQTRRLEFLVELASL</sequence>
<proteinExistence type="predicted"/>
<dbReference type="SMART" id="SM00404">
    <property type="entry name" value="PTPc_motif"/>
    <property type="match status" value="1"/>
</dbReference>
<dbReference type="PROSITE" id="PS50055">
    <property type="entry name" value="TYR_PHOSPHATASE_PTP"/>
    <property type="match status" value="1"/>
</dbReference>
<dbReference type="OrthoDB" id="6407541at2759"/>
<dbReference type="InterPro" id="IPR000242">
    <property type="entry name" value="PTP_cat"/>
</dbReference>
<dbReference type="InterPro" id="IPR003595">
    <property type="entry name" value="Tyr_Pase_cat"/>
</dbReference>
<evidence type="ECO:0000313" key="3">
    <source>
        <dbReference type="EMBL" id="CAC5365495.1"/>
    </source>
</evidence>
<evidence type="ECO:0000259" key="1">
    <source>
        <dbReference type="PROSITE" id="PS50055"/>
    </source>
</evidence>
<dbReference type="PANTHER" id="PTHR19134:SF449">
    <property type="entry name" value="TYROSINE-PROTEIN PHOSPHATASE 1"/>
    <property type="match status" value="1"/>
</dbReference>
<gene>
    <name evidence="3" type="ORF">MCOR_6154</name>
</gene>
<organism evidence="3 4">
    <name type="scientific">Mytilus coruscus</name>
    <name type="common">Sea mussel</name>
    <dbReference type="NCBI Taxonomy" id="42192"/>
    <lineage>
        <taxon>Eukaryota</taxon>
        <taxon>Metazoa</taxon>
        <taxon>Spiralia</taxon>
        <taxon>Lophotrochozoa</taxon>
        <taxon>Mollusca</taxon>
        <taxon>Bivalvia</taxon>
        <taxon>Autobranchia</taxon>
        <taxon>Pteriomorphia</taxon>
        <taxon>Mytilida</taxon>
        <taxon>Mytiloidea</taxon>
        <taxon>Mytilidae</taxon>
        <taxon>Mytilinae</taxon>
        <taxon>Mytilus</taxon>
    </lineage>
</organism>
<dbReference type="PROSITE" id="PS50056">
    <property type="entry name" value="TYR_PHOSPHATASE_2"/>
    <property type="match status" value="1"/>
</dbReference>
<dbReference type="InterPro" id="IPR050348">
    <property type="entry name" value="Protein-Tyr_Phosphatase"/>
</dbReference>
<dbReference type="PRINTS" id="PR00700">
    <property type="entry name" value="PRTYPHPHTASE"/>
</dbReference>
<accession>A0A6J8ACJ7</accession>
<dbReference type="PANTHER" id="PTHR19134">
    <property type="entry name" value="RECEPTOR-TYPE TYROSINE-PROTEIN PHOSPHATASE"/>
    <property type="match status" value="1"/>
</dbReference>
<reference evidence="3 4" key="1">
    <citation type="submission" date="2020-06" db="EMBL/GenBank/DDBJ databases">
        <authorList>
            <person name="Li R."/>
            <person name="Bekaert M."/>
        </authorList>
    </citation>
    <scope>NUCLEOTIDE SEQUENCE [LARGE SCALE GENOMIC DNA]</scope>
    <source>
        <strain evidence="4">wild</strain>
    </source>
</reference>
<dbReference type="GO" id="GO:0004725">
    <property type="term" value="F:protein tyrosine phosphatase activity"/>
    <property type="evidence" value="ECO:0007669"/>
    <property type="project" value="InterPro"/>
</dbReference>
<dbReference type="SMART" id="SM00194">
    <property type="entry name" value="PTPc"/>
    <property type="match status" value="1"/>
</dbReference>